<reference evidence="2" key="1">
    <citation type="submission" date="2011-10" db="EMBL/GenBank/DDBJ databases">
        <title>The Genome Sequence of Fusarium oxysporum HDV247.</title>
        <authorList>
            <consortium name="The Broad Institute Genome Sequencing Platform"/>
            <person name="Ma L.-J."/>
            <person name="Gale L.R."/>
            <person name="Schwartz D.C."/>
            <person name="Zhou S."/>
            <person name="Corby-Kistler H."/>
            <person name="Young S.K."/>
            <person name="Zeng Q."/>
            <person name="Gargeya S."/>
            <person name="Fitzgerald M."/>
            <person name="Haas B."/>
            <person name="Abouelleil A."/>
            <person name="Alvarado L."/>
            <person name="Arachchi H.M."/>
            <person name="Berlin A."/>
            <person name="Brown A."/>
            <person name="Chapman S.B."/>
            <person name="Chen Z."/>
            <person name="Dunbar C."/>
            <person name="Freedman E."/>
            <person name="Gearin G."/>
            <person name="Goldberg J."/>
            <person name="Griggs A."/>
            <person name="Gujja S."/>
            <person name="Heiman D."/>
            <person name="Howarth C."/>
            <person name="Larson L."/>
            <person name="Lui A."/>
            <person name="MacDonald P.J.P."/>
            <person name="Montmayeur A."/>
            <person name="Murphy C."/>
            <person name="Neiman D."/>
            <person name="Pearson M."/>
            <person name="Priest M."/>
            <person name="Roberts A."/>
            <person name="Saif S."/>
            <person name="Shea T."/>
            <person name="Shenoy N."/>
            <person name="Sisk P."/>
            <person name="Stolte C."/>
            <person name="Sykes S."/>
            <person name="Wortman J."/>
            <person name="Nusbaum C."/>
            <person name="Birren B."/>
        </authorList>
    </citation>
    <scope>NUCLEOTIDE SEQUENCE [LARGE SCALE GENOMIC DNA]</scope>
    <source>
        <strain evidence="2">HDV247</strain>
    </source>
</reference>
<proteinExistence type="predicted"/>
<reference evidence="2" key="2">
    <citation type="submission" date="2012-05" db="EMBL/GenBank/DDBJ databases">
        <title>Annotation of the Genome Sequence of Fusarium oxysporum HDV247.</title>
        <authorList>
            <consortium name="The Broad Institute Genomics Platform"/>
            <person name="Ma L.-J."/>
            <person name="Corby-Kistler H."/>
            <person name="Broz K."/>
            <person name="Gale L.R."/>
            <person name="Jonkers W."/>
            <person name="O'Donnell K."/>
            <person name="Ploetz R."/>
            <person name="Steinberg C."/>
            <person name="Schwartz D.C."/>
            <person name="VanEtten H."/>
            <person name="Zhou S."/>
            <person name="Young S.K."/>
            <person name="Zeng Q."/>
            <person name="Gargeya S."/>
            <person name="Fitzgerald M."/>
            <person name="Abouelleil A."/>
            <person name="Alvarado L."/>
            <person name="Chapman S.B."/>
            <person name="Gainer-Dewar J."/>
            <person name="Goldberg J."/>
            <person name="Griggs A."/>
            <person name="Gujja S."/>
            <person name="Hansen M."/>
            <person name="Howarth C."/>
            <person name="Imamovic A."/>
            <person name="Ireland A."/>
            <person name="Larimer J."/>
            <person name="McCowan C."/>
            <person name="Murphy C."/>
            <person name="Pearson M."/>
            <person name="Poon T.W."/>
            <person name="Priest M."/>
            <person name="Roberts A."/>
            <person name="Saif S."/>
            <person name="Shea T."/>
            <person name="Sykes S."/>
            <person name="Wortman J."/>
            <person name="Nusbaum C."/>
            <person name="Birren B."/>
        </authorList>
    </citation>
    <scope>NUCLEOTIDE SEQUENCE</scope>
    <source>
        <strain evidence="2">HDV247</strain>
    </source>
</reference>
<sequence length="50" mass="5811">MIKMVKVTRKQQYWSRIKLISTQVAVRSSSTTGADPKSRAERHSARIHWV</sequence>
<dbReference type="Proteomes" id="UP000030751">
    <property type="component" value="Unassembled WGS sequence"/>
</dbReference>
<feature type="region of interest" description="Disordered" evidence="1">
    <location>
        <begin position="28"/>
        <end position="50"/>
    </location>
</feature>
<organism evidence="2">
    <name type="scientific">Fusarium oxysporum f. sp. pisi HDV247</name>
    <dbReference type="NCBI Taxonomy" id="1080344"/>
    <lineage>
        <taxon>Eukaryota</taxon>
        <taxon>Fungi</taxon>
        <taxon>Dikarya</taxon>
        <taxon>Ascomycota</taxon>
        <taxon>Pezizomycotina</taxon>
        <taxon>Sordariomycetes</taxon>
        <taxon>Hypocreomycetidae</taxon>
        <taxon>Hypocreales</taxon>
        <taxon>Nectriaceae</taxon>
        <taxon>Fusarium</taxon>
        <taxon>Fusarium oxysporum species complex</taxon>
    </lineage>
</organism>
<dbReference type="AlphaFoldDB" id="W9NU76"/>
<dbReference type="HOGENOM" id="CLU_3125148_0_0_1"/>
<dbReference type="EMBL" id="JH650976">
    <property type="protein sequence ID" value="EXA36419.1"/>
    <property type="molecule type" value="Genomic_DNA"/>
</dbReference>
<evidence type="ECO:0000256" key="1">
    <source>
        <dbReference type="SAM" id="MobiDB-lite"/>
    </source>
</evidence>
<gene>
    <name evidence="2" type="ORF">FOVG_12325</name>
</gene>
<accession>W9NU76</accession>
<evidence type="ECO:0000313" key="2">
    <source>
        <dbReference type="EMBL" id="EXA36419.1"/>
    </source>
</evidence>
<name>W9NU76_FUSOX</name>
<protein>
    <submittedName>
        <fullName evidence="2">Uncharacterized protein</fullName>
    </submittedName>
</protein>